<reference evidence="1" key="1">
    <citation type="submission" date="2023-06" db="EMBL/GenBank/DDBJ databases">
        <title>Egi l300058.</title>
        <authorList>
            <person name="Gao L."/>
            <person name="Fang B.-Z."/>
            <person name="Li W.-J."/>
        </authorList>
    </citation>
    <scope>NUCLEOTIDE SEQUENCE</scope>
    <source>
        <strain evidence="1">EGI L300058</strain>
    </source>
</reference>
<keyword evidence="2" id="KW-1185">Reference proteome</keyword>
<accession>A0ABT8GJA7</accession>
<dbReference type="InterPro" id="IPR054206">
    <property type="entry name" value="DUF6912"/>
</dbReference>
<protein>
    <submittedName>
        <fullName evidence="1">Uncharacterized protein</fullName>
    </submittedName>
</protein>
<proteinExistence type="predicted"/>
<organism evidence="1 2">
    <name type="scientific">Demequina muriae</name>
    <dbReference type="NCBI Taxonomy" id="3051664"/>
    <lineage>
        <taxon>Bacteria</taxon>
        <taxon>Bacillati</taxon>
        <taxon>Actinomycetota</taxon>
        <taxon>Actinomycetes</taxon>
        <taxon>Micrococcales</taxon>
        <taxon>Demequinaceae</taxon>
        <taxon>Demequina</taxon>
    </lineage>
</organism>
<gene>
    <name evidence="1" type="ORF">QQX02_08895</name>
</gene>
<evidence type="ECO:0000313" key="1">
    <source>
        <dbReference type="EMBL" id="MDN4481036.1"/>
    </source>
</evidence>
<comment type="caution">
    <text evidence="1">The sequence shown here is derived from an EMBL/GenBank/DDBJ whole genome shotgun (WGS) entry which is preliminary data.</text>
</comment>
<evidence type="ECO:0000313" key="2">
    <source>
        <dbReference type="Proteomes" id="UP001172708"/>
    </source>
</evidence>
<name>A0ABT8GJA7_9MICO</name>
<dbReference type="EMBL" id="JAUHQA010000001">
    <property type="protein sequence ID" value="MDN4481036.1"/>
    <property type="molecule type" value="Genomic_DNA"/>
</dbReference>
<sequence length="146" mass="15508">MRVYVPIAVEDLGQCLSGAWEPRTGYALTPTLLDISASDDDELLAEQVRDAAAADAVLELGAPRRAVIAVDYPRADVEQVVGEHPAAVTLTGRVRADAVACAFVDEPDAEVDGRAAAQGDSDALARLEERDLLWYDVSEIADLATS</sequence>
<dbReference type="RefSeq" id="WP_301142539.1">
    <property type="nucleotide sequence ID" value="NZ_JAUHQA010000001.1"/>
</dbReference>
<dbReference type="Proteomes" id="UP001172708">
    <property type="component" value="Unassembled WGS sequence"/>
</dbReference>
<dbReference type="Pfam" id="PF21853">
    <property type="entry name" value="DUF6912"/>
    <property type="match status" value="1"/>
</dbReference>